<dbReference type="EnsemblMetazoa" id="CLYHEMT020785.1">
    <property type="protein sequence ID" value="CLYHEMP020785.1"/>
    <property type="gene ID" value="CLYHEMG020785"/>
</dbReference>
<organism evidence="1 2">
    <name type="scientific">Clytia hemisphaerica</name>
    <dbReference type="NCBI Taxonomy" id="252671"/>
    <lineage>
        <taxon>Eukaryota</taxon>
        <taxon>Metazoa</taxon>
        <taxon>Cnidaria</taxon>
        <taxon>Hydrozoa</taxon>
        <taxon>Hydroidolina</taxon>
        <taxon>Leptothecata</taxon>
        <taxon>Obeliida</taxon>
        <taxon>Clytiidae</taxon>
        <taxon>Clytia</taxon>
    </lineage>
</organism>
<dbReference type="AlphaFoldDB" id="A0A7M5XEI3"/>
<protein>
    <submittedName>
        <fullName evidence="1">Uncharacterized protein</fullName>
    </submittedName>
</protein>
<keyword evidence="2" id="KW-1185">Reference proteome</keyword>
<reference evidence="1" key="1">
    <citation type="submission" date="2021-01" db="UniProtKB">
        <authorList>
            <consortium name="EnsemblMetazoa"/>
        </authorList>
    </citation>
    <scope>IDENTIFICATION</scope>
</reference>
<sequence>MVTQRVKCTSEEELQYCVRLPNVQTFLKQILNGEIETQRSNLFNKGTRVDLQCQSYGAFTERQVDVIQKEIEKSIYHDVPFWTQYFRLPFLLEVILPECLEIIVAEICENVSRDQASFYFKNYR</sequence>
<accession>A0A7M5XEI3</accession>
<proteinExistence type="predicted"/>
<dbReference type="Proteomes" id="UP000594262">
    <property type="component" value="Unplaced"/>
</dbReference>
<name>A0A7M5XEI3_9CNID</name>
<evidence type="ECO:0000313" key="2">
    <source>
        <dbReference type="Proteomes" id="UP000594262"/>
    </source>
</evidence>
<evidence type="ECO:0000313" key="1">
    <source>
        <dbReference type="EnsemblMetazoa" id="CLYHEMP020785.1"/>
    </source>
</evidence>